<reference evidence="33" key="2">
    <citation type="submission" date="2025-09" db="UniProtKB">
        <authorList>
            <consortium name="Ensembl"/>
        </authorList>
    </citation>
    <scope>IDENTIFICATION</scope>
</reference>
<feature type="transmembrane region" description="Helical" evidence="32">
    <location>
        <begin position="281"/>
        <end position="299"/>
    </location>
</feature>
<evidence type="ECO:0000256" key="26">
    <source>
        <dbReference type="ARBA" id="ARBA00056510"/>
    </source>
</evidence>
<dbReference type="PANTHER" id="PTHR10361:SF40">
    <property type="entry name" value="HEPATIC SODIUM_BILE ACID COTRANSPORTER"/>
    <property type="match status" value="1"/>
</dbReference>
<comment type="catalytic activity">
    <reaction evidence="24">
        <text>taurohyodeoxycholate(out) + 2 Na(+)(out) = taurohyodeoxycholate(in) + 2 Na(+)(in)</text>
        <dbReference type="Rhea" id="RHEA:72167"/>
        <dbReference type="ChEBI" id="CHEBI:29101"/>
        <dbReference type="ChEBI" id="CHEBI:191407"/>
    </reaction>
</comment>
<evidence type="ECO:0000256" key="8">
    <source>
        <dbReference type="ARBA" id="ARBA00023053"/>
    </source>
</evidence>
<evidence type="ECO:0000256" key="12">
    <source>
        <dbReference type="ARBA" id="ARBA00023180"/>
    </source>
</evidence>
<keyword evidence="4" id="KW-1003">Cell membrane</keyword>
<feature type="transmembrane region" description="Helical" evidence="32">
    <location>
        <begin position="311"/>
        <end position="331"/>
    </location>
</feature>
<keyword evidence="34" id="KW-1185">Reference proteome</keyword>
<evidence type="ECO:0000256" key="7">
    <source>
        <dbReference type="ARBA" id="ARBA00022989"/>
    </source>
</evidence>
<evidence type="ECO:0000256" key="28">
    <source>
        <dbReference type="ARBA" id="ARBA00075177"/>
    </source>
</evidence>
<evidence type="ECO:0000256" key="2">
    <source>
        <dbReference type="ARBA" id="ARBA00006528"/>
    </source>
</evidence>
<keyword evidence="6" id="KW-0769">Symport</keyword>
<feature type="transmembrane region" description="Helical" evidence="32">
    <location>
        <begin position="116"/>
        <end position="137"/>
    </location>
</feature>
<comment type="catalytic activity">
    <reaction evidence="16">
        <text>tauroallocholate(out) + 2 Na(+)(out) = tauroallocholate(in) + 2 Na(+)(in)</text>
        <dbReference type="Rhea" id="RHEA:51840"/>
        <dbReference type="ChEBI" id="CHEBI:29101"/>
        <dbReference type="ChEBI" id="CHEBI:191406"/>
    </reaction>
</comment>
<evidence type="ECO:0000256" key="27">
    <source>
        <dbReference type="ARBA" id="ARBA00073206"/>
    </source>
</evidence>
<evidence type="ECO:0000256" key="17">
    <source>
        <dbReference type="ARBA" id="ARBA00047596"/>
    </source>
</evidence>
<dbReference type="GO" id="GO:0008508">
    <property type="term" value="F:bile acid:sodium symporter activity"/>
    <property type="evidence" value="ECO:0007669"/>
    <property type="project" value="TreeGrafter"/>
</dbReference>
<comment type="catalytic activity">
    <reaction evidence="23">
        <text>taurohyocholate(out) + 2 Na(+)(out) = taurohyocholate(in) + 2 Na(+)(in)</text>
        <dbReference type="Rhea" id="RHEA:72171"/>
        <dbReference type="ChEBI" id="CHEBI:29101"/>
        <dbReference type="ChEBI" id="CHEBI:58874"/>
    </reaction>
</comment>
<comment type="subcellular location">
    <subcellularLocation>
        <location evidence="1">Cell membrane</location>
        <topology evidence="1">Multi-pass membrane protein</topology>
    </subcellularLocation>
</comment>
<evidence type="ECO:0000256" key="1">
    <source>
        <dbReference type="ARBA" id="ARBA00004651"/>
    </source>
</evidence>
<dbReference type="PANTHER" id="PTHR10361">
    <property type="entry name" value="SODIUM-BILE ACID COTRANSPORTER"/>
    <property type="match status" value="1"/>
</dbReference>
<keyword evidence="9" id="KW-0445">Lipid transport</keyword>
<evidence type="ECO:0000256" key="20">
    <source>
        <dbReference type="ARBA" id="ARBA00048327"/>
    </source>
</evidence>
<evidence type="ECO:0000256" key="11">
    <source>
        <dbReference type="ARBA" id="ARBA00023136"/>
    </source>
</evidence>
<proteinExistence type="inferred from homology"/>
<feature type="transmembrane region" description="Helical" evidence="32">
    <location>
        <begin position="85"/>
        <end position="104"/>
    </location>
</feature>
<accession>A0A8C8IQD2</accession>
<comment type="catalytic activity">
    <reaction evidence="17">
        <text>tauroursodeoxycholate(out) + 2 Na(+)(out) = tauroursodeoxycholate(in) + 2 Na(+)(in)</text>
        <dbReference type="Rhea" id="RHEA:71927"/>
        <dbReference type="ChEBI" id="CHEBI:29101"/>
        <dbReference type="ChEBI" id="CHEBI:132028"/>
    </reaction>
</comment>
<keyword evidence="11 32" id="KW-0472">Membrane</keyword>
<comment type="catalytic activity">
    <reaction evidence="18">
        <text>taurodeoxycholate(out) + 2 Na(+)(out) = taurodeoxycholate(in) + 2 Na(+)(in)</text>
        <dbReference type="Rhea" id="RHEA:72087"/>
        <dbReference type="ChEBI" id="CHEBI:29101"/>
        <dbReference type="ChEBI" id="CHEBI:36261"/>
    </reaction>
</comment>
<feature type="transmembrane region" description="Helical" evidence="32">
    <location>
        <begin position="213"/>
        <end position="231"/>
    </location>
</feature>
<dbReference type="InterPro" id="IPR002657">
    <property type="entry name" value="BilAc:Na_symport/Acr3"/>
</dbReference>
<evidence type="ECO:0000256" key="22">
    <source>
        <dbReference type="ARBA" id="ARBA00049276"/>
    </source>
</evidence>
<gene>
    <name evidence="33" type="primary">SLC10A1</name>
</gene>
<feature type="transmembrane region" description="Helical" evidence="32">
    <location>
        <begin position="178"/>
        <end position="201"/>
    </location>
</feature>
<evidence type="ECO:0000256" key="4">
    <source>
        <dbReference type="ARBA" id="ARBA00022475"/>
    </source>
</evidence>
<keyword evidence="13" id="KW-0739">Sodium transport</keyword>
<reference evidence="33" key="1">
    <citation type="submission" date="2025-08" db="UniProtKB">
        <authorList>
            <consortium name="Ensembl"/>
        </authorList>
    </citation>
    <scope>IDENTIFICATION</scope>
</reference>
<evidence type="ECO:0000256" key="9">
    <source>
        <dbReference type="ARBA" id="ARBA00023055"/>
    </source>
</evidence>
<evidence type="ECO:0000256" key="32">
    <source>
        <dbReference type="SAM" id="Phobius"/>
    </source>
</evidence>
<sequence>MLQPEKKIQMEDTIDTAMGVFSYQYLASNDSLLFNITPTHFPPLPPIIDQTISFTIIVALFITMVSLGCTMEVSKIKTHILKPKGVAIAVVAQFGVMPLTAFSLAKVLQLGPMEAVAVLICGCCPGGNISNILALALKGDMNLSIVMTTCSTVLALGMMPLLLYLYCQGFSNLESAVPYAGITLALVMTLFPCGIGILINFYRPQYSKTITKIGLSLLLISMVVIGLLASVTRGRMNVMLTVLSPQLMATAALMPLIGYSLGYILSYLFRVNRSGQRTIAMETGCQNIQLCSAILKVAFPPDVIGPLYLFPIVYIVFQVGEALLLIVLFWVHQRFFKTKKKEKRVYEAVKLEEAGQPSDVAI</sequence>
<feature type="transmembrane region" description="Helical" evidence="32">
    <location>
        <begin position="52"/>
        <end position="73"/>
    </location>
</feature>
<feature type="transmembrane region" description="Helical" evidence="32">
    <location>
        <begin position="144"/>
        <end position="166"/>
    </location>
</feature>
<evidence type="ECO:0000256" key="6">
    <source>
        <dbReference type="ARBA" id="ARBA00022847"/>
    </source>
</evidence>
<keyword evidence="8" id="KW-0915">Sodium</keyword>
<keyword evidence="5 32" id="KW-0812">Transmembrane</keyword>
<evidence type="ECO:0000256" key="23">
    <source>
        <dbReference type="ARBA" id="ARBA00051799"/>
    </source>
</evidence>
<keyword evidence="12" id="KW-0325">Glycoprotein</keyword>
<evidence type="ECO:0000256" key="30">
    <source>
        <dbReference type="ARBA" id="ARBA00078029"/>
    </source>
</evidence>
<protein>
    <recommendedName>
        <fullName evidence="27">Hepatic sodium/bile acid cotransporter</fullName>
    </recommendedName>
    <alternativeName>
        <fullName evidence="29">Na(+)/bile acid cotransporter</fullName>
    </alternativeName>
    <alternativeName>
        <fullName evidence="28">Na(+)/taurocholate transport protein</fullName>
    </alternativeName>
    <alternativeName>
        <fullName evidence="30">Sodium/taurocholate cotransporting polypeptide</fullName>
    </alternativeName>
    <alternativeName>
        <fullName evidence="31">Solute carrier family 10 member 1</fullName>
    </alternativeName>
</protein>
<evidence type="ECO:0000256" key="15">
    <source>
        <dbReference type="ARBA" id="ARBA00034231"/>
    </source>
</evidence>
<evidence type="ECO:0000256" key="16">
    <source>
        <dbReference type="ARBA" id="ARBA00047311"/>
    </source>
</evidence>
<dbReference type="FunFam" id="1.20.1530.20:FF:000016">
    <property type="entry name" value="Solute carrier family 10 member 1"/>
    <property type="match status" value="1"/>
</dbReference>
<comment type="catalytic activity">
    <reaction evidence="25">
        <text>estrone 3-sulfate(out) + 2 Na(+)(out) = estrone 3-sulfate(in) + 2 Na(+)(in)</text>
        <dbReference type="Rhea" id="RHEA:71083"/>
        <dbReference type="ChEBI" id="CHEBI:29101"/>
        <dbReference type="ChEBI" id="CHEBI:60050"/>
    </reaction>
</comment>
<keyword evidence="3" id="KW-0813">Transport</keyword>
<evidence type="ECO:0000256" key="13">
    <source>
        <dbReference type="ARBA" id="ARBA00023201"/>
    </source>
</evidence>
<evidence type="ECO:0000313" key="34">
    <source>
        <dbReference type="Proteomes" id="UP000694402"/>
    </source>
</evidence>
<feature type="transmembrane region" description="Helical" evidence="32">
    <location>
        <begin position="251"/>
        <end position="269"/>
    </location>
</feature>
<evidence type="ECO:0000256" key="14">
    <source>
        <dbReference type="ARBA" id="ARBA00034215"/>
    </source>
</evidence>
<keyword evidence="10" id="KW-0406">Ion transport</keyword>
<comment type="catalytic activity">
    <reaction evidence="15">
        <text>cholate(out) + 2 Na(+)(out) = cholate(in) + 2 Na(+)(in)</text>
        <dbReference type="Rhea" id="RHEA:71911"/>
        <dbReference type="ChEBI" id="CHEBI:29101"/>
        <dbReference type="ChEBI" id="CHEBI:29747"/>
    </reaction>
</comment>
<name>A0A8C8IQD2_ONCTS</name>
<dbReference type="Proteomes" id="UP000694402">
    <property type="component" value="Unassembled WGS sequence"/>
</dbReference>
<comment type="catalytic activity">
    <reaction evidence="14">
        <text>glycocholate(out) + 2 Na(+)(out) = glycocholate(in) + 2 Na(+)(in)</text>
        <dbReference type="Rhea" id="RHEA:71935"/>
        <dbReference type="ChEBI" id="CHEBI:29101"/>
        <dbReference type="ChEBI" id="CHEBI:29746"/>
    </reaction>
</comment>
<organism evidence="33 34">
    <name type="scientific">Oncorhynchus tshawytscha</name>
    <name type="common">Chinook salmon</name>
    <name type="synonym">Salmo tshawytscha</name>
    <dbReference type="NCBI Taxonomy" id="74940"/>
    <lineage>
        <taxon>Eukaryota</taxon>
        <taxon>Metazoa</taxon>
        <taxon>Chordata</taxon>
        <taxon>Craniata</taxon>
        <taxon>Vertebrata</taxon>
        <taxon>Euteleostomi</taxon>
        <taxon>Actinopterygii</taxon>
        <taxon>Neopterygii</taxon>
        <taxon>Teleostei</taxon>
        <taxon>Protacanthopterygii</taxon>
        <taxon>Salmoniformes</taxon>
        <taxon>Salmonidae</taxon>
        <taxon>Salmoninae</taxon>
        <taxon>Oncorhynchus</taxon>
    </lineage>
</organism>
<comment type="catalytic activity">
    <reaction evidence="22">
        <text>tauronorcholate(out) + 2 Na(+)(out) = tauronorcholate(in) + 2 Na(+)(in)</text>
        <dbReference type="Rhea" id="RHEA:71915"/>
        <dbReference type="ChEBI" id="CHEBI:29101"/>
        <dbReference type="ChEBI" id="CHEBI:191405"/>
    </reaction>
</comment>
<keyword evidence="7 32" id="KW-1133">Transmembrane helix</keyword>
<evidence type="ECO:0000313" key="33">
    <source>
        <dbReference type="Ensembl" id="ENSOTSP00005082505.2"/>
    </source>
</evidence>
<evidence type="ECO:0000256" key="31">
    <source>
        <dbReference type="ARBA" id="ARBA00082917"/>
    </source>
</evidence>
<evidence type="ECO:0000256" key="18">
    <source>
        <dbReference type="ARBA" id="ARBA00047743"/>
    </source>
</evidence>
<comment type="function">
    <text evidence="26">As a major transporter of conjugated bile salts from plasma into the hepatocyte, it plays a key role in the enterohepatic circulation of bile salts necessary for the solubilization and absorption of dietary fat and fat-soluble vitamins. It is strictly dependent on the extracellular presence of sodium. It exhibits broad substrate specificity and transports various bile acids, such as taurocholate, cholate, as well as non-bile acid organic compounds, such as estrone sulfate. Works collaboratively with the ileal transporter (NTCP2), the organic solute transporter (OST), and the bile salt export pump (BSEP), to ensure efficacious biological recycling of bile acids during enterohepatic circulation.</text>
</comment>
<dbReference type="Pfam" id="PF01758">
    <property type="entry name" value="SBF"/>
    <property type="match status" value="1"/>
</dbReference>
<evidence type="ECO:0000256" key="3">
    <source>
        <dbReference type="ARBA" id="ARBA00022448"/>
    </source>
</evidence>
<dbReference type="NCBIfam" id="TIGR00841">
    <property type="entry name" value="bass"/>
    <property type="match status" value="1"/>
</dbReference>
<evidence type="ECO:0000256" key="21">
    <source>
        <dbReference type="ARBA" id="ARBA00048338"/>
    </source>
</evidence>
<evidence type="ECO:0000256" key="29">
    <source>
        <dbReference type="ARBA" id="ARBA00075246"/>
    </source>
</evidence>
<comment type="similarity">
    <text evidence="2">Belongs to the bile acid:sodium symporter (BASS) (TC 2.A.28) family.</text>
</comment>
<comment type="catalytic activity">
    <reaction evidence="19">
        <text>tauro-beta-muricholate(out) + 2 Na(+)(out) = tauro-beta-muricholate(in) + 2 Na(+)(in)</text>
        <dbReference type="Rhea" id="RHEA:72179"/>
        <dbReference type="ChEBI" id="CHEBI:29101"/>
        <dbReference type="ChEBI" id="CHEBI:133064"/>
    </reaction>
</comment>
<dbReference type="InterPro" id="IPR038770">
    <property type="entry name" value="Na+/solute_symporter_sf"/>
</dbReference>
<comment type="catalytic activity">
    <reaction evidence="20">
        <text>taurocholate(out) + 2 Na(+)(out) = taurocholate(in) + 2 Na(+)(in)</text>
        <dbReference type="Rhea" id="RHEA:71875"/>
        <dbReference type="ChEBI" id="CHEBI:29101"/>
        <dbReference type="ChEBI" id="CHEBI:36257"/>
    </reaction>
</comment>
<evidence type="ECO:0000256" key="19">
    <source>
        <dbReference type="ARBA" id="ARBA00048013"/>
    </source>
</evidence>
<dbReference type="GO" id="GO:0005886">
    <property type="term" value="C:plasma membrane"/>
    <property type="evidence" value="ECO:0007669"/>
    <property type="project" value="UniProtKB-SubCell"/>
</dbReference>
<evidence type="ECO:0000256" key="10">
    <source>
        <dbReference type="ARBA" id="ARBA00023065"/>
    </source>
</evidence>
<evidence type="ECO:0000256" key="5">
    <source>
        <dbReference type="ARBA" id="ARBA00022692"/>
    </source>
</evidence>
<dbReference type="Ensembl" id="ENSOTST00005089430.2">
    <property type="protein sequence ID" value="ENSOTSP00005082505.2"/>
    <property type="gene ID" value="ENSOTSG00005038862.2"/>
</dbReference>
<dbReference type="AlphaFoldDB" id="A0A8C8IQD2"/>
<evidence type="ECO:0000256" key="25">
    <source>
        <dbReference type="ARBA" id="ARBA00052405"/>
    </source>
</evidence>
<evidence type="ECO:0000256" key="24">
    <source>
        <dbReference type="ARBA" id="ARBA00052374"/>
    </source>
</evidence>
<dbReference type="Gene3D" id="1.20.1530.20">
    <property type="match status" value="1"/>
</dbReference>
<dbReference type="InterPro" id="IPR004710">
    <property type="entry name" value="Bilac:Na_transpt"/>
</dbReference>
<dbReference type="GeneTree" id="ENSGT00950000182808"/>
<comment type="catalytic activity">
    <reaction evidence="21">
        <text>taurochenodeoxycholate(out) + 2 Na(+)(out) = taurochenodeoxycholate(in) + 2 Na(+)(in)</text>
        <dbReference type="Rhea" id="RHEA:71923"/>
        <dbReference type="ChEBI" id="CHEBI:9407"/>
        <dbReference type="ChEBI" id="CHEBI:29101"/>
    </reaction>
</comment>